<dbReference type="GO" id="GO:0006508">
    <property type="term" value="P:proteolysis"/>
    <property type="evidence" value="ECO:0007669"/>
    <property type="project" value="UniProtKB-KW"/>
</dbReference>
<dbReference type="Pfam" id="PF01435">
    <property type="entry name" value="Peptidase_M48"/>
    <property type="match status" value="1"/>
</dbReference>
<evidence type="ECO:0000256" key="12">
    <source>
        <dbReference type="SAM" id="Phobius"/>
    </source>
</evidence>
<evidence type="ECO:0000256" key="9">
    <source>
        <dbReference type="ARBA" id="ARBA00040360"/>
    </source>
</evidence>
<keyword evidence="3" id="KW-0645">Protease</keyword>
<keyword evidence="7" id="KW-0482">Metalloprotease</keyword>
<keyword evidence="12" id="KW-0812">Transmembrane</keyword>
<evidence type="ECO:0000256" key="4">
    <source>
        <dbReference type="ARBA" id="ARBA00022723"/>
    </source>
</evidence>
<dbReference type="GO" id="GO:0008237">
    <property type="term" value="F:metallopeptidase activity"/>
    <property type="evidence" value="ECO:0007669"/>
    <property type="project" value="UniProtKB-KW"/>
</dbReference>
<dbReference type="EMBL" id="JAGEUA010000001">
    <property type="protein sequence ID" value="KAL1022491.1"/>
    <property type="molecule type" value="Genomic_DNA"/>
</dbReference>
<evidence type="ECO:0000256" key="8">
    <source>
        <dbReference type="ARBA" id="ARBA00038233"/>
    </source>
</evidence>
<evidence type="ECO:0000256" key="2">
    <source>
        <dbReference type="ARBA" id="ARBA00011182"/>
    </source>
</evidence>
<feature type="transmembrane region" description="Helical" evidence="12">
    <location>
        <begin position="171"/>
        <end position="190"/>
    </location>
</feature>
<keyword evidence="5" id="KW-0378">Hydrolase</keyword>
<dbReference type="Proteomes" id="UP001557470">
    <property type="component" value="Unassembled WGS sequence"/>
</dbReference>
<dbReference type="Gene3D" id="3.30.2010.10">
    <property type="entry name" value="Metalloproteases ('zincins'), catalytic domain"/>
    <property type="match status" value="1"/>
</dbReference>
<evidence type="ECO:0000256" key="3">
    <source>
        <dbReference type="ARBA" id="ARBA00022670"/>
    </source>
</evidence>
<evidence type="ECO:0000256" key="7">
    <source>
        <dbReference type="ARBA" id="ARBA00023049"/>
    </source>
</evidence>
<protein>
    <recommendedName>
        <fullName evidence="9">Metalloendopeptidase OMA1, mitochondrial</fullName>
    </recommendedName>
    <alternativeName>
        <fullName evidence="10">Overlapping with the m-AAA protease 1 homolog</fullName>
    </alternativeName>
</protein>
<proteinExistence type="inferred from homology"/>
<dbReference type="GO" id="GO:0046872">
    <property type="term" value="F:metal ion binding"/>
    <property type="evidence" value="ECO:0007669"/>
    <property type="project" value="UniProtKB-KW"/>
</dbReference>
<feature type="domain" description="Peptidase M48" evidence="13">
    <location>
        <begin position="236"/>
        <end position="427"/>
    </location>
</feature>
<organism evidence="14 15">
    <name type="scientific">Umbra pygmaea</name>
    <name type="common">Eastern mudminnow</name>
    <dbReference type="NCBI Taxonomy" id="75934"/>
    <lineage>
        <taxon>Eukaryota</taxon>
        <taxon>Metazoa</taxon>
        <taxon>Chordata</taxon>
        <taxon>Craniata</taxon>
        <taxon>Vertebrata</taxon>
        <taxon>Euteleostomi</taxon>
        <taxon>Actinopterygii</taxon>
        <taxon>Neopterygii</taxon>
        <taxon>Teleostei</taxon>
        <taxon>Protacanthopterygii</taxon>
        <taxon>Esociformes</taxon>
        <taxon>Umbridae</taxon>
        <taxon>Umbra</taxon>
    </lineage>
</organism>
<evidence type="ECO:0000313" key="15">
    <source>
        <dbReference type="Proteomes" id="UP001557470"/>
    </source>
</evidence>
<comment type="subunit">
    <text evidence="2">Homooligomer.</text>
</comment>
<evidence type="ECO:0000256" key="10">
    <source>
        <dbReference type="ARBA" id="ARBA00042978"/>
    </source>
</evidence>
<evidence type="ECO:0000256" key="11">
    <source>
        <dbReference type="SAM" id="MobiDB-lite"/>
    </source>
</evidence>
<keyword evidence="12" id="KW-1133">Transmembrane helix</keyword>
<evidence type="ECO:0000256" key="6">
    <source>
        <dbReference type="ARBA" id="ARBA00022833"/>
    </source>
</evidence>
<evidence type="ECO:0000313" key="14">
    <source>
        <dbReference type="EMBL" id="KAL1022491.1"/>
    </source>
</evidence>
<feature type="compositionally biased region" description="Polar residues" evidence="11">
    <location>
        <begin position="484"/>
        <end position="505"/>
    </location>
</feature>
<dbReference type="CDD" id="cd07331">
    <property type="entry name" value="M48C_Oma1_like"/>
    <property type="match status" value="1"/>
</dbReference>
<feature type="region of interest" description="Disordered" evidence="11">
    <location>
        <begin position="465"/>
        <end position="505"/>
    </location>
</feature>
<evidence type="ECO:0000256" key="5">
    <source>
        <dbReference type="ARBA" id="ARBA00022801"/>
    </source>
</evidence>
<evidence type="ECO:0000256" key="1">
    <source>
        <dbReference type="ARBA" id="ARBA00001947"/>
    </source>
</evidence>
<reference evidence="14 15" key="1">
    <citation type="submission" date="2024-06" db="EMBL/GenBank/DDBJ databases">
        <authorList>
            <person name="Pan Q."/>
            <person name="Wen M."/>
            <person name="Jouanno E."/>
            <person name="Zahm M."/>
            <person name="Klopp C."/>
            <person name="Cabau C."/>
            <person name="Louis A."/>
            <person name="Berthelot C."/>
            <person name="Parey E."/>
            <person name="Roest Crollius H."/>
            <person name="Montfort J."/>
            <person name="Robinson-Rechavi M."/>
            <person name="Bouchez O."/>
            <person name="Lampietro C."/>
            <person name="Lopez Roques C."/>
            <person name="Donnadieu C."/>
            <person name="Postlethwait J."/>
            <person name="Bobe J."/>
            <person name="Verreycken H."/>
            <person name="Guiguen Y."/>
        </authorList>
    </citation>
    <scope>NUCLEOTIDE SEQUENCE [LARGE SCALE GENOMIC DNA]</scope>
    <source>
        <strain evidence="14">Up_M1</strain>
        <tissue evidence="14">Testis</tissue>
    </source>
</reference>
<keyword evidence="15" id="KW-1185">Reference proteome</keyword>
<dbReference type="InterPro" id="IPR001915">
    <property type="entry name" value="Peptidase_M48"/>
</dbReference>
<keyword evidence="6" id="KW-0862">Zinc</keyword>
<sequence length="505" mass="57085">MEWFCVRLMRNQGTLIHVPQYLCRSFQTSLCQERRSLTRNAFTYTELQASNTCRNLLPSTTTDSVCRLKFGQSLSRGRPLFSDIEIRNITVWTHSNGPPVPIWISQRGQNCFHTSAFHRALPAPIVWLILKPLQKIAAIILGRSIRKWWLALPPNKQLLLRQEAWQRRWKLLAVGMAAMVLVTIYVLTHLDESPVTGRTRLLVFSEKTYMELAAVTAEAYMEEFGTSLISEEDPRHQVVERVVQHMAQRNKDIPEVSSVQWSVHVVDSPIINAFVLPNGKVFIFTGMLEAVADVHQLTFILGHEMAHAVMGHSAEQASVSHVVDALALVLLTTIWALCPRDSLAMLGHWIQTKLQQLLFDRPYSRKLESEADQVGLQLAAKACADVRAGPVFWQQMEINDQLRREPTVPEWFSTHPSHKNRVTQLDRLVPQYLKLRESCSCPALPNTDPRQVFSQSVKVLLEQERVKADDRKRASQPGGLATALPTSETGTVPSQSPEASLKTAT</sequence>
<accession>A0ABD0Y631</accession>
<name>A0ABD0Y631_UMBPY</name>
<comment type="cofactor">
    <cofactor evidence="1">
        <name>Zn(2+)</name>
        <dbReference type="ChEBI" id="CHEBI:29105"/>
    </cofactor>
</comment>
<keyword evidence="12" id="KW-0472">Membrane</keyword>
<dbReference type="InterPro" id="IPR051156">
    <property type="entry name" value="Mito/Outer_Membr_Metalloprot"/>
</dbReference>
<dbReference type="PANTHER" id="PTHR22726">
    <property type="entry name" value="METALLOENDOPEPTIDASE OMA1"/>
    <property type="match status" value="1"/>
</dbReference>
<dbReference type="PANTHER" id="PTHR22726:SF1">
    <property type="entry name" value="METALLOENDOPEPTIDASE OMA1, MITOCHONDRIAL"/>
    <property type="match status" value="1"/>
</dbReference>
<comment type="caution">
    <text evidence="14">The sequence shown here is derived from an EMBL/GenBank/DDBJ whole genome shotgun (WGS) entry which is preliminary data.</text>
</comment>
<comment type="similarity">
    <text evidence="8">Belongs to the peptidase M48 family.</text>
</comment>
<evidence type="ECO:0000259" key="13">
    <source>
        <dbReference type="Pfam" id="PF01435"/>
    </source>
</evidence>
<dbReference type="AlphaFoldDB" id="A0ABD0Y631"/>
<gene>
    <name evidence="14" type="ORF">UPYG_G00028420</name>
</gene>
<keyword evidence="4" id="KW-0479">Metal-binding</keyword>